<dbReference type="InterPro" id="IPR013103">
    <property type="entry name" value="RVT_2"/>
</dbReference>
<organism evidence="2 3">
    <name type="scientific">Cicer arietinum</name>
    <name type="common">Chickpea</name>
    <name type="synonym">Garbanzo</name>
    <dbReference type="NCBI Taxonomy" id="3827"/>
    <lineage>
        <taxon>Eukaryota</taxon>
        <taxon>Viridiplantae</taxon>
        <taxon>Streptophyta</taxon>
        <taxon>Embryophyta</taxon>
        <taxon>Tracheophyta</taxon>
        <taxon>Spermatophyta</taxon>
        <taxon>Magnoliopsida</taxon>
        <taxon>eudicotyledons</taxon>
        <taxon>Gunneridae</taxon>
        <taxon>Pentapetalae</taxon>
        <taxon>rosids</taxon>
        <taxon>fabids</taxon>
        <taxon>Fabales</taxon>
        <taxon>Fabaceae</taxon>
        <taxon>Papilionoideae</taxon>
        <taxon>50 kb inversion clade</taxon>
        <taxon>NPAAA clade</taxon>
        <taxon>Hologalegina</taxon>
        <taxon>IRL clade</taxon>
        <taxon>Cicereae</taxon>
        <taxon>Cicer</taxon>
    </lineage>
</organism>
<dbReference type="STRING" id="3827.A0A3Q7WX65"/>
<dbReference type="CDD" id="cd09272">
    <property type="entry name" value="RNase_HI_RT_Ty1"/>
    <property type="match status" value="1"/>
</dbReference>
<sequence>MIMIDKWLKVVVARAKDGLTIRVVDNGGGVQVMEVGGRWWGDKRFLLRVKFVKCLTEHGVYVNNSTTTKMVSICLYVDDLLVTGDNEAEIAKFKRKIMCEFETTNLRNLSYFLCMEFVTTKNGIFLHQRKHAIEVLKRFHMWGCNSAPTPVGTRTKLIKDMDEPGLDVTMFMQESRKPNMTAAKRVLRYIKGILSYEILFSRSPNNAEVEVLGFTDCDWSGDAEDRKSTSGYIFMIGSALVSWCSNKQNFVALSSCEAEHVAVAH</sequence>
<dbReference type="PANTHER" id="PTHR11439">
    <property type="entry name" value="GAG-POL-RELATED RETROTRANSPOSON"/>
    <property type="match status" value="1"/>
</dbReference>
<evidence type="ECO:0000313" key="2">
    <source>
        <dbReference type="Proteomes" id="UP000087171"/>
    </source>
</evidence>
<name>A0A3Q7WX65_CICAR</name>
<proteinExistence type="predicted"/>
<dbReference type="Proteomes" id="UP000087171">
    <property type="component" value="Unplaced"/>
</dbReference>
<evidence type="ECO:0000259" key="1">
    <source>
        <dbReference type="Pfam" id="PF07727"/>
    </source>
</evidence>
<evidence type="ECO:0000313" key="3">
    <source>
        <dbReference type="RefSeq" id="XP_027186289.1"/>
    </source>
</evidence>
<dbReference type="AlphaFoldDB" id="A0A3Q7WX65"/>
<dbReference type="PANTHER" id="PTHR11439:SF483">
    <property type="entry name" value="PEPTIDE SYNTHASE GLIP-LIKE, PUTATIVE (AFU_ORTHOLOGUE AFUA_3G12920)-RELATED"/>
    <property type="match status" value="1"/>
</dbReference>
<dbReference type="RefSeq" id="XP_027186289.1">
    <property type="nucleotide sequence ID" value="XM_027330488.1"/>
</dbReference>
<keyword evidence="2" id="KW-1185">Reference proteome</keyword>
<reference evidence="3" key="1">
    <citation type="submission" date="2025-08" db="UniProtKB">
        <authorList>
            <consortium name="RefSeq"/>
        </authorList>
    </citation>
    <scope>IDENTIFICATION</scope>
    <source>
        <tissue evidence="3">Etiolated seedlings</tissue>
    </source>
</reference>
<accession>A0A3Q7WX65</accession>
<dbReference type="OrthoDB" id="1407679at2759"/>
<feature type="domain" description="Reverse transcriptase Ty1/copia-type" evidence="1">
    <location>
        <begin position="44"/>
        <end position="151"/>
    </location>
</feature>
<protein>
    <submittedName>
        <fullName evidence="3">Uncharacterized protein LOC113784345</fullName>
    </submittedName>
</protein>
<dbReference type="Pfam" id="PF07727">
    <property type="entry name" value="RVT_2"/>
    <property type="match status" value="1"/>
</dbReference>
<gene>
    <name evidence="3" type="primary">LOC113784345</name>
</gene>